<dbReference type="EMBL" id="JACHOB010000001">
    <property type="protein sequence ID" value="MBB4657817.1"/>
    <property type="molecule type" value="Genomic_DNA"/>
</dbReference>
<feature type="domain" description="Helicase C-terminal" evidence="9">
    <location>
        <begin position="238"/>
        <end position="380"/>
    </location>
</feature>
<name>A0A840HZG8_9PROT</name>
<evidence type="ECO:0000256" key="3">
    <source>
        <dbReference type="ARBA" id="ARBA00022806"/>
    </source>
</evidence>
<dbReference type="SMART" id="SM00490">
    <property type="entry name" value="HELICc"/>
    <property type="match status" value="1"/>
</dbReference>
<evidence type="ECO:0000256" key="7">
    <source>
        <dbReference type="SAM" id="MobiDB-lite"/>
    </source>
</evidence>
<dbReference type="GO" id="GO:0005524">
    <property type="term" value="F:ATP binding"/>
    <property type="evidence" value="ECO:0007669"/>
    <property type="project" value="UniProtKB-KW"/>
</dbReference>
<dbReference type="PANTHER" id="PTHR47959">
    <property type="entry name" value="ATP-DEPENDENT RNA HELICASE RHLE-RELATED"/>
    <property type="match status" value="1"/>
</dbReference>
<dbReference type="RefSeq" id="WP_183815208.1">
    <property type="nucleotide sequence ID" value="NZ_JACHOB010000001.1"/>
</dbReference>
<dbReference type="InterPro" id="IPR001650">
    <property type="entry name" value="Helicase_C-like"/>
</dbReference>
<evidence type="ECO:0000313" key="10">
    <source>
        <dbReference type="EMBL" id="MBB4657817.1"/>
    </source>
</evidence>
<dbReference type="Gene3D" id="3.30.70.330">
    <property type="match status" value="1"/>
</dbReference>
<dbReference type="PANTHER" id="PTHR47959:SF1">
    <property type="entry name" value="ATP-DEPENDENT RNA HELICASE DBPA"/>
    <property type="match status" value="1"/>
</dbReference>
<dbReference type="CDD" id="cd00268">
    <property type="entry name" value="DEADc"/>
    <property type="match status" value="1"/>
</dbReference>
<dbReference type="EC" id="3.6.4.13" evidence="10"/>
<evidence type="ECO:0000256" key="5">
    <source>
        <dbReference type="ARBA" id="ARBA00038437"/>
    </source>
</evidence>
<evidence type="ECO:0000256" key="4">
    <source>
        <dbReference type="ARBA" id="ARBA00022840"/>
    </source>
</evidence>
<protein>
    <submittedName>
        <fullName evidence="10">ATP-dependent RNA helicase DeaD</fullName>
        <ecNumber evidence="10">3.6.4.13</ecNumber>
    </submittedName>
</protein>
<dbReference type="InterPro" id="IPR027417">
    <property type="entry name" value="P-loop_NTPase"/>
</dbReference>
<dbReference type="GO" id="GO:0003676">
    <property type="term" value="F:nucleic acid binding"/>
    <property type="evidence" value="ECO:0007669"/>
    <property type="project" value="InterPro"/>
</dbReference>
<dbReference type="InterPro" id="IPR050079">
    <property type="entry name" value="DEAD_box_RNA_helicase"/>
</dbReference>
<feature type="compositionally biased region" description="Basic and acidic residues" evidence="7">
    <location>
        <begin position="561"/>
        <end position="575"/>
    </location>
</feature>
<evidence type="ECO:0000259" key="9">
    <source>
        <dbReference type="PROSITE" id="PS51194"/>
    </source>
</evidence>
<proteinExistence type="inferred from homology"/>
<dbReference type="GO" id="GO:0016787">
    <property type="term" value="F:hydrolase activity"/>
    <property type="evidence" value="ECO:0007669"/>
    <property type="project" value="UniProtKB-KW"/>
</dbReference>
<feature type="compositionally biased region" description="Basic residues" evidence="7">
    <location>
        <begin position="620"/>
        <end position="638"/>
    </location>
</feature>
<accession>A0A840HZG8</accession>
<dbReference type="InterPro" id="IPR011545">
    <property type="entry name" value="DEAD/DEAH_box_helicase_dom"/>
</dbReference>
<dbReference type="InterPro" id="IPR012677">
    <property type="entry name" value="Nucleotide-bd_a/b_plait_sf"/>
</dbReference>
<dbReference type="Gene3D" id="3.40.50.300">
    <property type="entry name" value="P-loop containing nucleotide triphosphate hydrolases"/>
    <property type="match status" value="2"/>
</dbReference>
<evidence type="ECO:0000256" key="2">
    <source>
        <dbReference type="ARBA" id="ARBA00022801"/>
    </source>
</evidence>
<dbReference type="CDD" id="cd18787">
    <property type="entry name" value="SF2_C_DEAD"/>
    <property type="match status" value="1"/>
</dbReference>
<keyword evidence="2 6" id="KW-0378">Hydrolase</keyword>
<dbReference type="CDD" id="cd12252">
    <property type="entry name" value="RRM_DbpA"/>
    <property type="match status" value="1"/>
</dbReference>
<dbReference type="GO" id="GO:0005829">
    <property type="term" value="C:cytosol"/>
    <property type="evidence" value="ECO:0007669"/>
    <property type="project" value="TreeGrafter"/>
</dbReference>
<dbReference type="InterPro" id="IPR005580">
    <property type="entry name" value="DbpA/CsdA_RNA-bd_dom"/>
</dbReference>
<sequence length="638" mass="68768">MTEPAQGLPPALSNALDAKGYDTLTDVQEAMLAPEVAGRDLLVSAQTGSGKTVAFGLAVGPDLLRGADRLHAAGPPLALAVAPTRELALQVARELTWLYREAGAVIATCVGGMDMRDERRALAGGAHIVVGTPGRLVDHVSRGSLDLSALRAVVLDEADEMLDLGFREELEAILEACPEERRTLMFSATVGGGIAKLASRYQNDALRISASGPSRQHTDIAYRALVTAQHDAERAIINTLRYYEAPNAIVFCSTRAAVARLSSRLGNRGFSVVSLSGELDQKARTAALQAMRDGRARVCVATDVAARGIDLPGLELVIHADLPKNQEGLLHRSGRTGRAGRKGTSVLIVPPRARRRVERLLGDAKVTAEWGTPPSAEEVEAKDDERLLADPALTEAPTEVTDLVRKIADEYSAEHLAAALVRLHRAGRSAPEELSEVEPLDAPRERKPRKEIEDAVWVVLSVGRTKRAEPRWLLPMLCKSGPMSKTAIGAIRVREDETYVQLDAEGASDFLERIGKAGRLEDGINVRRADGPPPPEQYVPRGPAQRRPEKPHPKTGTRSKPPYEKKAKPEPKVQPDGEPTSVAKPWSADADAPGFKRKPKQAGKTAGQKKVRTAADGAGPRKRPGKAKPFKRVKSRPE</sequence>
<feature type="compositionally biased region" description="Basic residues" evidence="7">
    <location>
        <begin position="595"/>
        <end position="612"/>
    </location>
</feature>
<dbReference type="GO" id="GO:0003724">
    <property type="term" value="F:RNA helicase activity"/>
    <property type="evidence" value="ECO:0007669"/>
    <property type="project" value="UniProtKB-EC"/>
</dbReference>
<keyword evidence="11" id="KW-1185">Reference proteome</keyword>
<dbReference type="InterPro" id="IPR000629">
    <property type="entry name" value="RNA-helicase_DEAD-box_CS"/>
</dbReference>
<feature type="domain" description="Helicase ATP-binding" evidence="8">
    <location>
        <begin position="32"/>
        <end position="208"/>
    </location>
</feature>
<dbReference type="SMART" id="SM00487">
    <property type="entry name" value="DEXDc"/>
    <property type="match status" value="1"/>
</dbReference>
<dbReference type="Pfam" id="PF00271">
    <property type="entry name" value="Helicase_C"/>
    <property type="match status" value="1"/>
</dbReference>
<dbReference type="PROSITE" id="PS00039">
    <property type="entry name" value="DEAD_ATP_HELICASE"/>
    <property type="match status" value="1"/>
</dbReference>
<dbReference type="SUPFAM" id="SSF52540">
    <property type="entry name" value="P-loop containing nucleoside triphosphate hydrolases"/>
    <property type="match status" value="1"/>
</dbReference>
<evidence type="ECO:0000259" key="8">
    <source>
        <dbReference type="PROSITE" id="PS51192"/>
    </source>
</evidence>
<gene>
    <name evidence="10" type="ORF">GGQ59_000317</name>
</gene>
<dbReference type="Proteomes" id="UP000563524">
    <property type="component" value="Unassembled WGS sequence"/>
</dbReference>
<evidence type="ECO:0000256" key="6">
    <source>
        <dbReference type="RuleBase" id="RU000492"/>
    </source>
</evidence>
<dbReference type="PROSITE" id="PS51192">
    <property type="entry name" value="HELICASE_ATP_BIND_1"/>
    <property type="match status" value="1"/>
</dbReference>
<dbReference type="InterPro" id="IPR044742">
    <property type="entry name" value="DEAD/DEAH_RhlB"/>
</dbReference>
<dbReference type="PROSITE" id="PS51194">
    <property type="entry name" value="HELICASE_CTER"/>
    <property type="match status" value="1"/>
</dbReference>
<reference evidence="10 11" key="1">
    <citation type="submission" date="2020-08" db="EMBL/GenBank/DDBJ databases">
        <title>Genomic Encyclopedia of Type Strains, Phase IV (KMG-IV): sequencing the most valuable type-strain genomes for metagenomic binning, comparative biology and taxonomic classification.</title>
        <authorList>
            <person name="Goeker M."/>
        </authorList>
    </citation>
    <scope>NUCLEOTIDE SEQUENCE [LARGE SCALE GENOMIC DNA]</scope>
    <source>
        <strain evidence="10 11">DSM 102850</strain>
    </source>
</reference>
<keyword evidence="1 6" id="KW-0547">Nucleotide-binding</keyword>
<comment type="caution">
    <text evidence="10">The sequence shown here is derived from an EMBL/GenBank/DDBJ whole genome shotgun (WGS) entry which is preliminary data.</text>
</comment>
<keyword evidence="4 6" id="KW-0067">ATP-binding</keyword>
<dbReference type="Pfam" id="PF00270">
    <property type="entry name" value="DEAD"/>
    <property type="match status" value="1"/>
</dbReference>
<comment type="similarity">
    <text evidence="5 6">Belongs to the DEAD box helicase family.</text>
</comment>
<evidence type="ECO:0000256" key="1">
    <source>
        <dbReference type="ARBA" id="ARBA00022741"/>
    </source>
</evidence>
<dbReference type="Pfam" id="PF03880">
    <property type="entry name" value="DbpA"/>
    <property type="match status" value="1"/>
</dbReference>
<dbReference type="InterPro" id="IPR014001">
    <property type="entry name" value="Helicase_ATP-bd"/>
</dbReference>
<evidence type="ECO:0000313" key="11">
    <source>
        <dbReference type="Proteomes" id="UP000563524"/>
    </source>
</evidence>
<dbReference type="AlphaFoldDB" id="A0A840HZG8"/>
<keyword evidence="3 6" id="KW-0347">Helicase</keyword>
<organism evidence="10 11">
    <name type="scientific">Parvularcula dongshanensis</name>
    <dbReference type="NCBI Taxonomy" id="1173995"/>
    <lineage>
        <taxon>Bacteria</taxon>
        <taxon>Pseudomonadati</taxon>
        <taxon>Pseudomonadota</taxon>
        <taxon>Alphaproteobacteria</taxon>
        <taxon>Parvularculales</taxon>
        <taxon>Parvularculaceae</taxon>
        <taxon>Parvularcula</taxon>
    </lineage>
</organism>
<feature type="region of interest" description="Disordered" evidence="7">
    <location>
        <begin position="522"/>
        <end position="638"/>
    </location>
</feature>